<dbReference type="GO" id="GO:0008270">
    <property type="term" value="F:zinc ion binding"/>
    <property type="evidence" value="ECO:0007669"/>
    <property type="project" value="InterPro"/>
</dbReference>
<protein>
    <submittedName>
        <fullName evidence="10">Cytidine deaminase</fullName>
    </submittedName>
</protein>
<feature type="active site" description="Proton donor" evidence="7">
    <location>
        <position position="82"/>
    </location>
</feature>
<comment type="cofactor">
    <cofactor evidence="1 8">
        <name>Zn(2+)</name>
        <dbReference type="ChEBI" id="CHEBI:29105"/>
    </cofactor>
</comment>
<organism evidence="10 11">
    <name type="scientific">Candidatus Magasanikbacteria bacterium RIFCSPLOWO2_12_FULL_43_12</name>
    <dbReference type="NCBI Taxonomy" id="1798692"/>
    <lineage>
        <taxon>Bacteria</taxon>
        <taxon>Candidatus Magasanikiibacteriota</taxon>
    </lineage>
</organism>
<dbReference type="PROSITE" id="PS00903">
    <property type="entry name" value="CYT_DCMP_DEAMINASES_1"/>
    <property type="match status" value="1"/>
</dbReference>
<dbReference type="SUPFAM" id="SSF53927">
    <property type="entry name" value="Cytidine deaminase-like"/>
    <property type="match status" value="1"/>
</dbReference>
<accession>A0A1F6MR68</accession>
<dbReference type="InterPro" id="IPR016192">
    <property type="entry name" value="APOBEC/CMP_deaminase_Zn-bd"/>
</dbReference>
<dbReference type="STRING" id="1798692.A3G00_03015"/>
<evidence type="ECO:0000256" key="7">
    <source>
        <dbReference type="PIRSR" id="PIRSR006019-1"/>
    </source>
</evidence>
<keyword evidence="5" id="KW-0378">Hydrolase</keyword>
<keyword evidence="6 8" id="KW-0862">Zinc</keyword>
<dbReference type="GO" id="GO:0004132">
    <property type="term" value="F:dCMP deaminase activity"/>
    <property type="evidence" value="ECO:0007669"/>
    <property type="project" value="InterPro"/>
</dbReference>
<dbReference type="Pfam" id="PF00383">
    <property type="entry name" value="dCMP_cyt_deam_1"/>
    <property type="match status" value="1"/>
</dbReference>
<dbReference type="Proteomes" id="UP000178347">
    <property type="component" value="Unassembled WGS sequence"/>
</dbReference>
<dbReference type="GO" id="GO:0009165">
    <property type="term" value="P:nucleotide biosynthetic process"/>
    <property type="evidence" value="ECO:0007669"/>
    <property type="project" value="UniProtKB-KW"/>
</dbReference>
<evidence type="ECO:0000256" key="1">
    <source>
        <dbReference type="ARBA" id="ARBA00001947"/>
    </source>
</evidence>
<name>A0A1F6MR68_9BACT</name>
<feature type="binding site" evidence="8">
    <location>
        <position position="105"/>
    </location>
    <ligand>
        <name>Zn(2+)</name>
        <dbReference type="ChEBI" id="CHEBI:29105"/>
        <note>catalytic</note>
    </ligand>
</feature>
<evidence type="ECO:0000256" key="6">
    <source>
        <dbReference type="ARBA" id="ARBA00022833"/>
    </source>
</evidence>
<dbReference type="PANTHER" id="PTHR11086:SF18">
    <property type="entry name" value="DEOXYCYTIDYLATE DEAMINASE"/>
    <property type="match status" value="1"/>
</dbReference>
<dbReference type="InterPro" id="IPR015517">
    <property type="entry name" value="dCMP_deaminase-rel"/>
</dbReference>
<dbReference type="InterPro" id="IPR016193">
    <property type="entry name" value="Cytidine_deaminase-like"/>
</dbReference>
<evidence type="ECO:0000313" key="10">
    <source>
        <dbReference type="EMBL" id="OGH74159.1"/>
    </source>
</evidence>
<dbReference type="PIRSF" id="PIRSF006019">
    <property type="entry name" value="dCMP_deaminase"/>
    <property type="match status" value="1"/>
</dbReference>
<keyword evidence="4" id="KW-0545">Nucleotide biosynthesis</keyword>
<dbReference type="GO" id="GO:0006220">
    <property type="term" value="P:pyrimidine nucleotide metabolic process"/>
    <property type="evidence" value="ECO:0007669"/>
    <property type="project" value="InterPro"/>
</dbReference>
<proteinExistence type="inferred from homology"/>
<dbReference type="EMBL" id="MFQN01000026">
    <property type="protein sequence ID" value="OGH74159.1"/>
    <property type="molecule type" value="Genomic_DNA"/>
</dbReference>
<reference evidence="10 11" key="1">
    <citation type="journal article" date="2016" name="Nat. Commun.">
        <title>Thousands of microbial genomes shed light on interconnected biogeochemical processes in an aquifer system.</title>
        <authorList>
            <person name="Anantharaman K."/>
            <person name="Brown C.T."/>
            <person name="Hug L.A."/>
            <person name="Sharon I."/>
            <person name="Castelle C.J."/>
            <person name="Probst A.J."/>
            <person name="Thomas B.C."/>
            <person name="Singh A."/>
            <person name="Wilkins M.J."/>
            <person name="Karaoz U."/>
            <person name="Brodie E.L."/>
            <person name="Williams K.H."/>
            <person name="Hubbard S.S."/>
            <person name="Banfield J.F."/>
        </authorList>
    </citation>
    <scope>NUCLEOTIDE SEQUENCE [LARGE SCALE GENOMIC DNA]</scope>
</reference>
<dbReference type="PROSITE" id="PS51747">
    <property type="entry name" value="CYT_DCMP_DEAMINASES_2"/>
    <property type="match status" value="1"/>
</dbReference>
<evidence type="ECO:0000256" key="4">
    <source>
        <dbReference type="ARBA" id="ARBA00022727"/>
    </source>
</evidence>
<feature type="binding site" evidence="8">
    <location>
        <position position="80"/>
    </location>
    <ligand>
        <name>Zn(2+)</name>
        <dbReference type="ChEBI" id="CHEBI:29105"/>
        <note>catalytic</note>
    </ligand>
</feature>
<evidence type="ECO:0000256" key="2">
    <source>
        <dbReference type="ARBA" id="ARBA00006576"/>
    </source>
</evidence>
<evidence type="ECO:0000256" key="5">
    <source>
        <dbReference type="ARBA" id="ARBA00022801"/>
    </source>
</evidence>
<dbReference type="FunFam" id="3.40.140.10:FF:000021">
    <property type="entry name" value="Deoxycytidylate deaminase"/>
    <property type="match status" value="1"/>
</dbReference>
<dbReference type="InterPro" id="IPR002125">
    <property type="entry name" value="CMP_dCMP_dom"/>
</dbReference>
<comment type="similarity">
    <text evidence="2">Belongs to the cytidine and deoxycytidylate deaminase family.</text>
</comment>
<gene>
    <name evidence="10" type="ORF">A3G00_03015</name>
</gene>
<sequence length="155" mass="17453">MSIKPREGAISWDECFMRISHIIAERSKDPSTQAGAVIVTANNVAVGMGYNGFPRGVDSEIFPWEREGNFVDTKYAYVCHAEENAIYNANVQTKDCKIYCTLFPCNECAKTIIQNGINEIIFESDKYHDQPVWVASRRMLDAAGIKCRQYISDLG</sequence>
<feature type="domain" description="CMP/dCMP-type deaminase" evidence="9">
    <location>
        <begin position="11"/>
        <end position="147"/>
    </location>
</feature>
<keyword evidence="3 8" id="KW-0479">Metal-binding</keyword>
<dbReference type="CDD" id="cd01286">
    <property type="entry name" value="deoxycytidylate_deaminase"/>
    <property type="match status" value="1"/>
</dbReference>
<feature type="binding site" evidence="8">
    <location>
        <position position="108"/>
    </location>
    <ligand>
        <name>Zn(2+)</name>
        <dbReference type="ChEBI" id="CHEBI:29105"/>
        <note>catalytic</note>
    </ligand>
</feature>
<dbReference type="GO" id="GO:0005737">
    <property type="term" value="C:cytoplasm"/>
    <property type="evidence" value="ECO:0007669"/>
    <property type="project" value="TreeGrafter"/>
</dbReference>
<evidence type="ECO:0000256" key="3">
    <source>
        <dbReference type="ARBA" id="ARBA00022723"/>
    </source>
</evidence>
<dbReference type="AlphaFoldDB" id="A0A1F6MR68"/>
<dbReference type="Gene3D" id="3.40.140.10">
    <property type="entry name" value="Cytidine Deaminase, domain 2"/>
    <property type="match status" value="1"/>
</dbReference>
<dbReference type="InterPro" id="IPR016473">
    <property type="entry name" value="dCMP_deaminase"/>
</dbReference>
<comment type="caution">
    <text evidence="10">The sequence shown here is derived from an EMBL/GenBank/DDBJ whole genome shotgun (WGS) entry which is preliminary data.</text>
</comment>
<dbReference type="InterPro" id="IPR035105">
    <property type="entry name" value="Deoxycytidylate_deaminase_dom"/>
</dbReference>
<evidence type="ECO:0000256" key="8">
    <source>
        <dbReference type="PIRSR" id="PIRSR006019-2"/>
    </source>
</evidence>
<evidence type="ECO:0000313" key="11">
    <source>
        <dbReference type="Proteomes" id="UP000178347"/>
    </source>
</evidence>
<evidence type="ECO:0000259" key="9">
    <source>
        <dbReference type="PROSITE" id="PS51747"/>
    </source>
</evidence>
<dbReference type="PANTHER" id="PTHR11086">
    <property type="entry name" value="DEOXYCYTIDYLATE DEAMINASE-RELATED"/>
    <property type="match status" value="1"/>
</dbReference>